<proteinExistence type="predicted"/>
<keyword evidence="1" id="KW-0805">Transcription regulation</keyword>
<dbReference type="InterPro" id="IPR011711">
    <property type="entry name" value="GntR_C"/>
</dbReference>
<dbReference type="SUPFAM" id="SSF46785">
    <property type="entry name" value="Winged helix' DNA-binding domain"/>
    <property type="match status" value="1"/>
</dbReference>
<dbReference type="Gene3D" id="1.20.120.530">
    <property type="entry name" value="GntR ligand-binding domain-like"/>
    <property type="match status" value="1"/>
</dbReference>
<dbReference type="PRINTS" id="PR00035">
    <property type="entry name" value="HTHGNTR"/>
</dbReference>
<reference evidence="5 6" key="1">
    <citation type="submission" date="2018-08" db="EMBL/GenBank/DDBJ databases">
        <title>Recombination of ecologically and evolutionarily significant loci maintains genetic cohesion in the Pseudomonas syringae species complex.</title>
        <authorList>
            <person name="Dillon M."/>
            <person name="Thakur S."/>
            <person name="Almeida R.N.D."/>
            <person name="Weir B.S."/>
            <person name="Guttman D.S."/>
        </authorList>
    </citation>
    <scope>NUCLEOTIDE SEQUENCE [LARGE SCALE GENOMIC DNA]</scope>
    <source>
        <strain evidence="5 6">ICMP 2732</strain>
    </source>
</reference>
<dbReference type="SUPFAM" id="SSF48008">
    <property type="entry name" value="GntR ligand-binding domain-like"/>
    <property type="match status" value="1"/>
</dbReference>
<sequence length="321" mass="34929">MLGWQLFATQDLAIANPACEFGDQLLGQAGTAAFGGGDVFHGKVIGPFGVAEYNRTRNVFCAGIAAYTRVSDRTEAAMSDNALSPQKNHRRLAETLVDRFAQRMRDGVLVRGEKLPSEIHIMEAEGVSRTVVRDALSRMQAAGLVETRHGVGTFVLDMPPPEGFSVGPATIATVADVLNLLEFRLSLEVEAAGLAAQRRSPEALLELKRAFDALLEGPQKSGTTINADFQFHLKIAKASGNAYLIDIMKHLGTKLIPRTRMNSAYTGQSDRNAYLAGINAEHRQIYNAIAEGNVDAARAAMYLHLNGSRMRLRRTQALYSD</sequence>
<gene>
    <name evidence="5" type="ORF">ALQ36_04490</name>
</gene>
<dbReference type="AlphaFoldDB" id="A0A3M5TU62"/>
<dbReference type="InterPro" id="IPR036390">
    <property type="entry name" value="WH_DNA-bd_sf"/>
</dbReference>
<evidence type="ECO:0000313" key="6">
    <source>
        <dbReference type="Proteomes" id="UP000281350"/>
    </source>
</evidence>
<evidence type="ECO:0000313" key="5">
    <source>
        <dbReference type="EMBL" id="RMO80546.1"/>
    </source>
</evidence>
<evidence type="ECO:0000256" key="3">
    <source>
        <dbReference type="ARBA" id="ARBA00023163"/>
    </source>
</evidence>
<dbReference type="SMART" id="SM00345">
    <property type="entry name" value="HTH_GNTR"/>
    <property type="match status" value="1"/>
</dbReference>
<dbReference type="PANTHER" id="PTHR43537">
    <property type="entry name" value="TRANSCRIPTIONAL REGULATOR, GNTR FAMILY"/>
    <property type="match status" value="1"/>
</dbReference>
<dbReference type="Proteomes" id="UP000281350">
    <property type="component" value="Unassembled WGS sequence"/>
</dbReference>
<protein>
    <submittedName>
        <fullName evidence="5">Transcriptional regulator, GntR family</fullName>
    </submittedName>
</protein>
<keyword evidence="3" id="KW-0804">Transcription</keyword>
<dbReference type="PROSITE" id="PS50949">
    <property type="entry name" value="HTH_GNTR"/>
    <property type="match status" value="1"/>
</dbReference>
<feature type="domain" description="HTH gntR-type" evidence="4">
    <location>
        <begin position="90"/>
        <end position="158"/>
    </location>
</feature>
<organism evidence="5 6">
    <name type="scientific">Pseudomonas syringae pv. primulae</name>
    <dbReference type="NCBI Taxonomy" id="251707"/>
    <lineage>
        <taxon>Bacteria</taxon>
        <taxon>Pseudomonadati</taxon>
        <taxon>Pseudomonadota</taxon>
        <taxon>Gammaproteobacteria</taxon>
        <taxon>Pseudomonadales</taxon>
        <taxon>Pseudomonadaceae</taxon>
        <taxon>Pseudomonas</taxon>
    </lineage>
</organism>
<dbReference type="SMART" id="SM00895">
    <property type="entry name" value="FCD"/>
    <property type="match status" value="1"/>
</dbReference>
<dbReference type="InterPro" id="IPR000524">
    <property type="entry name" value="Tscrpt_reg_HTH_GntR"/>
</dbReference>
<dbReference type="InterPro" id="IPR036388">
    <property type="entry name" value="WH-like_DNA-bd_sf"/>
</dbReference>
<evidence type="ECO:0000256" key="1">
    <source>
        <dbReference type="ARBA" id="ARBA00023015"/>
    </source>
</evidence>
<dbReference type="GO" id="GO:0003700">
    <property type="term" value="F:DNA-binding transcription factor activity"/>
    <property type="evidence" value="ECO:0007669"/>
    <property type="project" value="InterPro"/>
</dbReference>
<dbReference type="Pfam" id="PF00392">
    <property type="entry name" value="GntR"/>
    <property type="match status" value="1"/>
</dbReference>
<evidence type="ECO:0000256" key="2">
    <source>
        <dbReference type="ARBA" id="ARBA00023125"/>
    </source>
</evidence>
<evidence type="ECO:0000259" key="4">
    <source>
        <dbReference type="PROSITE" id="PS50949"/>
    </source>
</evidence>
<keyword evidence="2" id="KW-0238">DNA-binding</keyword>
<dbReference type="Gene3D" id="1.10.10.10">
    <property type="entry name" value="Winged helix-like DNA-binding domain superfamily/Winged helix DNA-binding domain"/>
    <property type="match status" value="1"/>
</dbReference>
<accession>A0A3M5TU62</accession>
<dbReference type="InterPro" id="IPR008920">
    <property type="entry name" value="TF_FadR/GntR_C"/>
</dbReference>
<dbReference type="CDD" id="cd07377">
    <property type="entry name" value="WHTH_GntR"/>
    <property type="match status" value="1"/>
</dbReference>
<comment type="caution">
    <text evidence="5">The sequence shown here is derived from an EMBL/GenBank/DDBJ whole genome shotgun (WGS) entry which is preliminary data.</text>
</comment>
<dbReference type="PANTHER" id="PTHR43537:SF5">
    <property type="entry name" value="UXU OPERON TRANSCRIPTIONAL REGULATOR"/>
    <property type="match status" value="1"/>
</dbReference>
<dbReference type="GO" id="GO:0003677">
    <property type="term" value="F:DNA binding"/>
    <property type="evidence" value="ECO:0007669"/>
    <property type="project" value="UniProtKB-KW"/>
</dbReference>
<dbReference type="EMBL" id="RBPY01000045">
    <property type="protein sequence ID" value="RMO80546.1"/>
    <property type="molecule type" value="Genomic_DNA"/>
</dbReference>
<dbReference type="Pfam" id="PF07729">
    <property type="entry name" value="FCD"/>
    <property type="match status" value="1"/>
</dbReference>
<name>A0A3M5TU62_9PSED</name>